<evidence type="ECO:0000313" key="2">
    <source>
        <dbReference type="Proteomes" id="UP001595817"/>
    </source>
</evidence>
<sequence>MGIDYEHIYQHVLPALESKKNEFKHYQYDSVTVEDIWKYLIRKKWRKRDVSDMPLYQIINDIMQTSPAEYMTNTQVEEFKTANWFTDLNKDELQVLLNPQSGKNEREE</sequence>
<dbReference type="InterPro" id="IPR025716">
    <property type="entry name" value="Post-transcriptional_regulator"/>
</dbReference>
<dbReference type="Pfam" id="PF13797">
    <property type="entry name" value="Post_transc_reg"/>
    <property type="match status" value="1"/>
</dbReference>
<proteinExistence type="predicted"/>
<evidence type="ECO:0000313" key="1">
    <source>
        <dbReference type="EMBL" id="MFC4409920.1"/>
    </source>
</evidence>
<dbReference type="EMBL" id="JBHSEC010000005">
    <property type="protein sequence ID" value="MFC4409920.1"/>
    <property type="molecule type" value="Genomic_DNA"/>
</dbReference>
<dbReference type="Proteomes" id="UP001595817">
    <property type="component" value="Unassembled WGS sequence"/>
</dbReference>
<gene>
    <name evidence="1" type="ORF">ACFOZY_05645</name>
</gene>
<protein>
    <submittedName>
        <fullName evidence="1">Post-transcriptional regulator</fullName>
    </submittedName>
</protein>
<reference evidence="2" key="1">
    <citation type="journal article" date="2019" name="Int. J. Syst. Evol. Microbiol.">
        <title>The Global Catalogue of Microorganisms (GCM) 10K type strain sequencing project: providing services to taxonomists for standard genome sequencing and annotation.</title>
        <authorList>
            <consortium name="The Broad Institute Genomics Platform"/>
            <consortium name="The Broad Institute Genome Sequencing Center for Infectious Disease"/>
            <person name="Wu L."/>
            <person name="Ma J."/>
        </authorList>
    </citation>
    <scope>NUCLEOTIDE SEQUENCE [LARGE SCALE GENOMIC DNA]</scope>
    <source>
        <strain evidence="2">CCUG 59778</strain>
    </source>
</reference>
<accession>A0ABV8X3A1</accession>
<dbReference type="RefSeq" id="WP_378153184.1">
    <property type="nucleotide sequence ID" value="NZ_JBHSEC010000005.1"/>
</dbReference>
<comment type="caution">
    <text evidence="1">The sequence shown here is derived from an EMBL/GenBank/DDBJ whole genome shotgun (WGS) entry which is preliminary data.</text>
</comment>
<organism evidence="1 2">
    <name type="scientific">Chungangia koreensis</name>
    <dbReference type="NCBI Taxonomy" id="752657"/>
    <lineage>
        <taxon>Bacteria</taxon>
        <taxon>Bacillati</taxon>
        <taxon>Bacillota</taxon>
        <taxon>Bacilli</taxon>
        <taxon>Lactobacillales</taxon>
        <taxon>Chungangia</taxon>
    </lineage>
</organism>
<name>A0ABV8X3A1_9LACT</name>
<keyword evidence="2" id="KW-1185">Reference proteome</keyword>